<organism evidence="2 3">
    <name type="scientific">Natrarchaeobius chitinivorans</name>
    <dbReference type="NCBI Taxonomy" id="1679083"/>
    <lineage>
        <taxon>Archaea</taxon>
        <taxon>Methanobacteriati</taxon>
        <taxon>Methanobacteriota</taxon>
        <taxon>Stenosarchaea group</taxon>
        <taxon>Halobacteria</taxon>
        <taxon>Halobacteriales</taxon>
        <taxon>Natrialbaceae</taxon>
        <taxon>Natrarchaeobius</taxon>
    </lineage>
</organism>
<dbReference type="AlphaFoldDB" id="A0A3N6MGW7"/>
<dbReference type="InterPro" id="IPR056572">
    <property type="entry name" value="Zn_ribbon_PaaD"/>
</dbReference>
<comment type="caution">
    <text evidence="2">The sequence shown here is derived from an EMBL/GenBank/DDBJ whole genome shotgun (WGS) entry which is preliminary data.</text>
</comment>
<gene>
    <name evidence="2" type="ORF">EA472_03085</name>
</gene>
<dbReference type="EMBL" id="REFZ01000002">
    <property type="protein sequence ID" value="RQH02298.1"/>
    <property type="molecule type" value="Genomic_DNA"/>
</dbReference>
<accession>A0A3N6MGW7</accession>
<evidence type="ECO:0000259" key="1">
    <source>
        <dbReference type="Pfam" id="PF23451"/>
    </source>
</evidence>
<feature type="domain" description="PaaD zinc beta ribbon" evidence="1">
    <location>
        <begin position="6"/>
        <end position="56"/>
    </location>
</feature>
<protein>
    <recommendedName>
        <fullName evidence="1">PaaD zinc beta ribbon domain-containing protein</fullName>
    </recommendedName>
</protein>
<proteinExistence type="predicted"/>
<keyword evidence="3" id="KW-1185">Reference proteome</keyword>
<evidence type="ECO:0000313" key="2">
    <source>
        <dbReference type="EMBL" id="RQH02298.1"/>
    </source>
</evidence>
<dbReference type="Pfam" id="PF23451">
    <property type="entry name" value="Zn_ribbon_PaaD"/>
    <property type="match status" value="1"/>
</dbReference>
<evidence type="ECO:0000313" key="3">
    <source>
        <dbReference type="Proteomes" id="UP000281431"/>
    </source>
</evidence>
<dbReference type="Proteomes" id="UP000281431">
    <property type="component" value="Unassembled WGS sequence"/>
</dbReference>
<name>A0A3N6MGW7_NATCH</name>
<sequence length="59" mass="6669">MSENTTRSRVTNQQTDGAECPYCGSTDTSLESAFGSTILKSQYHCDECMNVFEHIKWET</sequence>
<reference evidence="2 3" key="1">
    <citation type="submission" date="2018-10" db="EMBL/GenBank/DDBJ databases">
        <title>Natrarchaeobius chitinivorans gen. nov., sp. nov., and Natrarchaeobius haloalkaliphilus sp. nov., alkaliphilic, chitin-utilizing haloarchaea from hypersaline alkaline lakes.</title>
        <authorList>
            <person name="Sorokin D.Y."/>
            <person name="Elcheninov A.G."/>
            <person name="Kostrikina N.A."/>
            <person name="Bale N.J."/>
            <person name="Sinninghe Damste J.S."/>
            <person name="Khijniak T.V."/>
            <person name="Kublanov I.V."/>
            <person name="Toshchakov S.V."/>
        </authorList>
    </citation>
    <scope>NUCLEOTIDE SEQUENCE [LARGE SCALE GENOMIC DNA]</scope>
    <source>
        <strain evidence="2 3">AArcht7</strain>
    </source>
</reference>